<comment type="caution">
    <text evidence="3">The sequence shown here is derived from an EMBL/GenBank/DDBJ whole genome shotgun (WGS) entry which is preliminary data.</text>
</comment>
<name>A0ABP6WW32_9PSEU</name>
<dbReference type="Pfam" id="PF11575">
    <property type="entry name" value="FhuF_C"/>
    <property type="match status" value="1"/>
</dbReference>
<evidence type="ECO:0000313" key="3">
    <source>
        <dbReference type="EMBL" id="GAA3556595.1"/>
    </source>
</evidence>
<evidence type="ECO:0000313" key="4">
    <source>
        <dbReference type="Proteomes" id="UP001500689"/>
    </source>
</evidence>
<gene>
    <name evidence="3" type="ORF">GCM10022222_45360</name>
</gene>
<keyword evidence="4" id="KW-1185">Reference proteome</keyword>
<dbReference type="EMBL" id="BAAAZN010000009">
    <property type="protein sequence ID" value="GAA3556595.1"/>
    <property type="molecule type" value="Genomic_DNA"/>
</dbReference>
<evidence type="ECO:0000259" key="2">
    <source>
        <dbReference type="Pfam" id="PF11575"/>
    </source>
</evidence>
<feature type="domain" description="Ferric siderophore reductase C-terminal" evidence="2">
    <location>
        <begin position="258"/>
        <end position="278"/>
    </location>
</feature>
<evidence type="ECO:0000256" key="1">
    <source>
        <dbReference type="SAM" id="MobiDB-lite"/>
    </source>
</evidence>
<feature type="region of interest" description="Disordered" evidence="1">
    <location>
        <begin position="1"/>
        <end position="23"/>
    </location>
</feature>
<sequence length="282" mass="31185">MNPQRSRAGRAAHEARGAGGVGDDLASSLLRAGRRQERGELRTDFPSGWSRCAELLERPELFTDWRTRLSDWLIATHGVAPERTAASYVMSWYLHVPAYVGALLLHHERRVPSLKPEHLAFNLGDDRPHPVGMAVLGKAFYCLPTDPGSARQEATVVRDERALAATLRAQFTAHAARFVRAYAPGTRLGRRMLWAAATDALDNSLWWAGRQGGTPEAEGAGVADAALVLDARYHPLTSASTMQATVDAEGHRTWERRRESCCFSYLLPDEAECGECPRICRR</sequence>
<organism evidence="3 4">
    <name type="scientific">Amycolatopsis ultiminotia</name>
    <dbReference type="NCBI Taxonomy" id="543629"/>
    <lineage>
        <taxon>Bacteria</taxon>
        <taxon>Bacillati</taxon>
        <taxon>Actinomycetota</taxon>
        <taxon>Actinomycetes</taxon>
        <taxon>Pseudonocardiales</taxon>
        <taxon>Pseudonocardiaceae</taxon>
        <taxon>Amycolatopsis</taxon>
    </lineage>
</organism>
<dbReference type="InterPro" id="IPR024726">
    <property type="entry name" value="FhuF_C"/>
</dbReference>
<proteinExistence type="predicted"/>
<dbReference type="Proteomes" id="UP001500689">
    <property type="component" value="Unassembled WGS sequence"/>
</dbReference>
<reference evidence="4" key="1">
    <citation type="journal article" date="2019" name="Int. J. Syst. Evol. Microbiol.">
        <title>The Global Catalogue of Microorganisms (GCM) 10K type strain sequencing project: providing services to taxonomists for standard genome sequencing and annotation.</title>
        <authorList>
            <consortium name="The Broad Institute Genomics Platform"/>
            <consortium name="The Broad Institute Genome Sequencing Center for Infectious Disease"/>
            <person name="Wu L."/>
            <person name="Ma J."/>
        </authorList>
    </citation>
    <scope>NUCLEOTIDE SEQUENCE [LARGE SCALE GENOMIC DNA]</scope>
    <source>
        <strain evidence="4">JCM 16898</strain>
    </source>
</reference>
<accession>A0ABP6WW32</accession>
<protein>
    <submittedName>
        <fullName evidence="3">(2Fe-2S)-binding protein</fullName>
    </submittedName>
</protein>
<dbReference type="RefSeq" id="WP_344862927.1">
    <property type="nucleotide sequence ID" value="NZ_BAAAZN010000009.1"/>
</dbReference>